<evidence type="ECO:0000313" key="2">
    <source>
        <dbReference type="Proteomes" id="UP000675047"/>
    </source>
</evidence>
<comment type="caution">
    <text evidence="1">The sequence shown here is derived from an EMBL/GenBank/DDBJ whole genome shotgun (WGS) entry which is preliminary data.</text>
</comment>
<evidence type="ECO:0000313" key="1">
    <source>
        <dbReference type="EMBL" id="MBP4138066.1"/>
    </source>
</evidence>
<keyword evidence="2" id="KW-1185">Reference proteome</keyword>
<gene>
    <name evidence="1" type="ORF">J3495_08170</name>
</gene>
<accession>A0A940XA03</accession>
<name>A0A940XA03_9FLAO</name>
<organism evidence="1 2">
    <name type="scientific">Flavobacterium geliluteum</name>
    <dbReference type="NCBI Taxonomy" id="2816120"/>
    <lineage>
        <taxon>Bacteria</taxon>
        <taxon>Pseudomonadati</taxon>
        <taxon>Bacteroidota</taxon>
        <taxon>Flavobacteriia</taxon>
        <taxon>Flavobacteriales</taxon>
        <taxon>Flavobacteriaceae</taxon>
        <taxon>Flavobacterium</taxon>
    </lineage>
</organism>
<dbReference type="EMBL" id="JAGFBV010000010">
    <property type="protein sequence ID" value="MBP4138066.1"/>
    <property type="molecule type" value="Genomic_DNA"/>
</dbReference>
<protein>
    <submittedName>
        <fullName evidence="1">Uncharacterized protein</fullName>
    </submittedName>
</protein>
<sequence>MEKIYYPEKIDTRPKKVGHRNEKKDYIIDITNCDSLKENSTNLTFNSKNIAYLYKKHLINNHRIPNNIIVNIKRTDGNNQSFEFDEKELMKLEITKEKSE</sequence>
<dbReference type="AlphaFoldDB" id="A0A940XA03"/>
<dbReference type="Proteomes" id="UP000675047">
    <property type="component" value="Unassembled WGS sequence"/>
</dbReference>
<reference evidence="1 2" key="1">
    <citation type="submission" date="2021-03" db="EMBL/GenBank/DDBJ databases">
        <title>Flavobacterium Flabelliformis Sp. Nov. And Flavobacterium Geliluteum Sp. Nov., Two Novel Multidrug Resistant Psychrophilic Species Isolated From Antarctica.</title>
        <authorList>
            <person name="Kralova S."/>
            <person name="Busse H.J."/>
            <person name="Bezdicek M."/>
            <person name="Nykrynova M."/>
            <person name="Kroupova E."/>
            <person name="Krsek D."/>
            <person name="Sedlacek I."/>
        </authorList>
    </citation>
    <scope>NUCLEOTIDE SEQUENCE [LARGE SCALE GENOMIC DNA]</scope>
    <source>
        <strain evidence="1 2">P7388</strain>
    </source>
</reference>
<proteinExistence type="predicted"/>